<dbReference type="AlphaFoldDB" id="A0A1M6S2W7"/>
<dbReference type="OrthoDB" id="2085422at2"/>
<dbReference type="RefSeq" id="WP_072991589.1">
    <property type="nucleotide sequence ID" value="NZ_FQZB01000016.1"/>
</dbReference>
<feature type="transmembrane region" description="Helical" evidence="1">
    <location>
        <begin position="51"/>
        <end position="69"/>
    </location>
</feature>
<name>A0A1M6S2W7_9CLOT</name>
<dbReference type="EMBL" id="FQZB01000016">
    <property type="protein sequence ID" value="SHK39020.1"/>
    <property type="molecule type" value="Genomic_DNA"/>
</dbReference>
<keyword evidence="1" id="KW-1133">Transmembrane helix</keyword>
<protein>
    <submittedName>
        <fullName evidence="2">Uncharacterized protein</fullName>
    </submittedName>
</protein>
<dbReference type="STRING" id="1121302.SAMN02745163_03737"/>
<keyword evidence="1" id="KW-0472">Membrane</keyword>
<evidence type="ECO:0000256" key="1">
    <source>
        <dbReference type="SAM" id="Phobius"/>
    </source>
</evidence>
<accession>A0A1M6S2W7</accession>
<dbReference type="Proteomes" id="UP000184310">
    <property type="component" value="Unassembled WGS sequence"/>
</dbReference>
<feature type="transmembrane region" description="Helical" evidence="1">
    <location>
        <begin position="12"/>
        <end position="31"/>
    </location>
</feature>
<keyword evidence="3" id="KW-1185">Reference proteome</keyword>
<proteinExistence type="predicted"/>
<evidence type="ECO:0000313" key="3">
    <source>
        <dbReference type="Proteomes" id="UP000184310"/>
    </source>
</evidence>
<organism evidence="2 3">
    <name type="scientific">Clostridium cavendishii DSM 21758</name>
    <dbReference type="NCBI Taxonomy" id="1121302"/>
    <lineage>
        <taxon>Bacteria</taxon>
        <taxon>Bacillati</taxon>
        <taxon>Bacillota</taxon>
        <taxon>Clostridia</taxon>
        <taxon>Eubacteriales</taxon>
        <taxon>Clostridiaceae</taxon>
        <taxon>Clostridium</taxon>
    </lineage>
</organism>
<keyword evidence="1" id="KW-0812">Transmembrane</keyword>
<evidence type="ECO:0000313" key="2">
    <source>
        <dbReference type="EMBL" id="SHK39020.1"/>
    </source>
</evidence>
<sequence length="236" mass="28253">MNKIKRFYNHNKVLSSLAILTFINCIVFIITNSWPEIYPGLGELYKFSYDLSLAYLGSLIFYIVQVYIVNEKKKESLRKQIFSYLFSIHAELYTAKYSLKTLNISLEKDYEAFKKASNKVVLEFEPRNDEELNNLFNQNIVHSLTGLDKYLNTIEEYMKTIYSINISSLGSNMEFLDEKIQRWIEQYRTMKAYRIEYHNRMPQSEALYYKCMLSTIEEMYKIYDENYIKKELNINN</sequence>
<reference evidence="2 3" key="1">
    <citation type="submission" date="2016-11" db="EMBL/GenBank/DDBJ databases">
        <authorList>
            <person name="Jaros S."/>
            <person name="Januszkiewicz K."/>
            <person name="Wedrychowicz H."/>
        </authorList>
    </citation>
    <scope>NUCLEOTIDE SEQUENCE [LARGE SCALE GENOMIC DNA]</scope>
    <source>
        <strain evidence="2 3">DSM 21758</strain>
    </source>
</reference>
<gene>
    <name evidence="2" type="ORF">SAMN02745163_03737</name>
</gene>